<dbReference type="Pfam" id="PF08100">
    <property type="entry name" value="Dimerisation"/>
    <property type="match status" value="1"/>
</dbReference>
<evidence type="ECO:0000256" key="2">
    <source>
        <dbReference type="ARBA" id="ARBA00022679"/>
    </source>
</evidence>
<feature type="domain" description="O-methyltransferase C-terminal" evidence="5">
    <location>
        <begin position="119"/>
        <end position="322"/>
    </location>
</feature>
<dbReference type="InterPro" id="IPR012967">
    <property type="entry name" value="COMT_dimerisation"/>
</dbReference>
<dbReference type="PANTHER" id="PTHR43712:SF2">
    <property type="entry name" value="O-METHYLTRANSFERASE CICE"/>
    <property type="match status" value="1"/>
</dbReference>
<dbReference type="GO" id="GO:0032259">
    <property type="term" value="P:methylation"/>
    <property type="evidence" value="ECO:0007669"/>
    <property type="project" value="UniProtKB-KW"/>
</dbReference>
<dbReference type="AlphaFoldDB" id="A0A852ZZA2"/>
<sequence>MATSATSGPTSPAPDTLLFRWFMDAGVSQVMQVAATLRLADRIASGVTRVADLARDAGADADALRRVLRFLACRGVFREVEPDTFAMTTAAEPLLDDHPSRFRRSQDLTGCAARQDRAYMELLQAVRTGRATYPAVFGRTLWEDLTAEPELLDSFDAEMAIHHSPFVGPLAEHASWASARRVVDVGGGSGRILARILDHHPHLSGALVDTGPTTAIAVRTLEPLRALGRCEIIEHDFFDGVPVSGDVFLLSNVVHNWSDDDVVRVLRLCTDAMEDNGRVLIVESLTDQADPESVTQMDLWMLVLFAGRQRSYDEITALAARADLQAVGATPLGGEYTAIALQR</sequence>
<dbReference type="PROSITE" id="PS51683">
    <property type="entry name" value="SAM_OMT_II"/>
    <property type="match status" value="1"/>
</dbReference>
<dbReference type="Gene3D" id="1.10.287.1350">
    <property type="match status" value="1"/>
</dbReference>
<dbReference type="Proteomes" id="UP000567795">
    <property type="component" value="Unassembled WGS sequence"/>
</dbReference>
<dbReference type="Gene3D" id="1.10.10.10">
    <property type="entry name" value="Winged helix-like DNA-binding domain superfamily/Winged helix DNA-binding domain"/>
    <property type="match status" value="1"/>
</dbReference>
<keyword evidence="1" id="KW-0489">Methyltransferase</keyword>
<evidence type="ECO:0000313" key="7">
    <source>
        <dbReference type="EMBL" id="NYI06024.1"/>
    </source>
</evidence>
<feature type="domain" description="O-methyltransferase dimerisation" evidence="6">
    <location>
        <begin position="27"/>
        <end position="95"/>
    </location>
</feature>
<proteinExistence type="predicted"/>
<dbReference type="SUPFAM" id="SSF53335">
    <property type="entry name" value="S-adenosyl-L-methionine-dependent methyltransferases"/>
    <property type="match status" value="1"/>
</dbReference>
<dbReference type="InterPro" id="IPR016461">
    <property type="entry name" value="COMT-like"/>
</dbReference>
<dbReference type="InterPro" id="IPR029063">
    <property type="entry name" value="SAM-dependent_MTases_sf"/>
</dbReference>
<dbReference type="EMBL" id="JACBZD010000001">
    <property type="protein sequence ID" value="NYI06024.1"/>
    <property type="molecule type" value="Genomic_DNA"/>
</dbReference>
<dbReference type="RefSeq" id="WP_179814662.1">
    <property type="nucleotide sequence ID" value="NZ_JACBZD010000001.1"/>
</dbReference>
<evidence type="ECO:0000259" key="6">
    <source>
        <dbReference type="Pfam" id="PF08100"/>
    </source>
</evidence>
<evidence type="ECO:0000313" key="8">
    <source>
        <dbReference type="Proteomes" id="UP000567795"/>
    </source>
</evidence>
<evidence type="ECO:0008006" key="9">
    <source>
        <dbReference type="Google" id="ProtNLM"/>
    </source>
</evidence>
<evidence type="ECO:0000256" key="1">
    <source>
        <dbReference type="ARBA" id="ARBA00022603"/>
    </source>
</evidence>
<keyword evidence="8" id="KW-1185">Reference proteome</keyword>
<dbReference type="InterPro" id="IPR036390">
    <property type="entry name" value="WH_DNA-bd_sf"/>
</dbReference>
<gene>
    <name evidence="7" type="ORF">FHU37_002967</name>
</gene>
<organism evidence="7 8">
    <name type="scientific">Allostreptomyces psammosilenae</name>
    <dbReference type="NCBI Taxonomy" id="1892865"/>
    <lineage>
        <taxon>Bacteria</taxon>
        <taxon>Bacillati</taxon>
        <taxon>Actinomycetota</taxon>
        <taxon>Actinomycetes</taxon>
        <taxon>Kitasatosporales</taxon>
        <taxon>Streptomycetaceae</taxon>
        <taxon>Allostreptomyces</taxon>
    </lineage>
</organism>
<dbReference type="InterPro" id="IPR036388">
    <property type="entry name" value="WH-like_DNA-bd_sf"/>
</dbReference>
<evidence type="ECO:0000256" key="3">
    <source>
        <dbReference type="ARBA" id="ARBA00022691"/>
    </source>
</evidence>
<dbReference type="SUPFAM" id="SSF46785">
    <property type="entry name" value="Winged helix' DNA-binding domain"/>
    <property type="match status" value="1"/>
</dbReference>
<evidence type="ECO:0000256" key="4">
    <source>
        <dbReference type="PIRSR" id="PIRSR005739-1"/>
    </source>
</evidence>
<dbReference type="PIRSF" id="PIRSF005739">
    <property type="entry name" value="O-mtase"/>
    <property type="match status" value="1"/>
</dbReference>
<name>A0A852ZZA2_9ACTN</name>
<dbReference type="CDD" id="cd02440">
    <property type="entry name" value="AdoMet_MTases"/>
    <property type="match status" value="1"/>
</dbReference>
<feature type="active site" description="Proton acceptor" evidence="4">
    <location>
        <position position="255"/>
    </location>
</feature>
<dbReference type="GO" id="GO:0008171">
    <property type="term" value="F:O-methyltransferase activity"/>
    <property type="evidence" value="ECO:0007669"/>
    <property type="project" value="InterPro"/>
</dbReference>
<keyword evidence="2" id="KW-0808">Transferase</keyword>
<keyword evidence="3" id="KW-0949">S-adenosyl-L-methionine</keyword>
<dbReference type="PANTHER" id="PTHR43712">
    <property type="entry name" value="PUTATIVE (AFU_ORTHOLOGUE AFUA_4G14580)-RELATED"/>
    <property type="match status" value="1"/>
</dbReference>
<protein>
    <recommendedName>
        <fullName evidence="9">O-methyltransferase</fullName>
    </recommendedName>
</protein>
<dbReference type="InterPro" id="IPR001077">
    <property type="entry name" value="COMT_C"/>
</dbReference>
<evidence type="ECO:0000259" key="5">
    <source>
        <dbReference type="Pfam" id="PF00891"/>
    </source>
</evidence>
<dbReference type="GO" id="GO:0046983">
    <property type="term" value="F:protein dimerization activity"/>
    <property type="evidence" value="ECO:0007669"/>
    <property type="project" value="InterPro"/>
</dbReference>
<accession>A0A852ZZA2</accession>
<comment type="caution">
    <text evidence="7">The sequence shown here is derived from an EMBL/GenBank/DDBJ whole genome shotgun (WGS) entry which is preliminary data.</text>
</comment>
<reference evidence="7 8" key="1">
    <citation type="submission" date="2020-07" db="EMBL/GenBank/DDBJ databases">
        <title>Sequencing the genomes of 1000 actinobacteria strains.</title>
        <authorList>
            <person name="Klenk H.-P."/>
        </authorList>
    </citation>
    <scope>NUCLEOTIDE SEQUENCE [LARGE SCALE GENOMIC DNA]</scope>
    <source>
        <strain evidence="7 8">DSM 42178</strain>
    </source>
</reference>
<dbReference type="Gene3D" id="3.40.50.150">
    <property type="entry name" value="Vaccinia Virus protein VP39"/>
    <property type="match status" value="1"/>
</dbReference>
<dbReference type="Pfam" id="PF00891">
    <property type="entry name" value="Methyltransf_2"/>
    <property type="match status" value="1"/>
</dbReference>